<keyword evidence="3" id="KW-1185">Reference proteome</keyword>
<evidence type="ECO:0000313" key="2">
    <source>
        <dbReference type="EMBL" id="KVI02507.1"/>
    </source>
</evidence>
<proteinExistence type="predicted"/>
<dbReference type="AlphaFoldDB" id="A0A118K1B1"/>
<protein>
    <submittedName>
        <fullName evidence="2">Uncharacterized protein</fullName>
    </submittedName>
</protein>
<dbReference type="PANTHER" id="PTHR35737">
    <property type="entry name" value="CRYPTIC LOCI REGULATOR"/>
    <property type="match status" value="1"/>
</dbReference>
<dbReference type="OMA" id="FNLPVWG"/>
<dbReference type="STRING" id="59895.A0A118K1B1"/>
<reference evidence="2 3" key="1">
    <citation type="journal article" date="2016" name="Sci. Rep.">
        <title>The genome sequence of the outbreeding globe artichoke constructed de novo incorporating a phase-aware low-pass sequencing strategy of F1 progeny.</title>
        <authorList>
            <person name="Scaglione D."/>
            <person name="Reyes-Chin-Wo S."/>
            <person name="Acquadro A."/>
            <person name="Froenicke L."/>
            <person name="Portis E."/>
            <person name="Beitel C."/>
            <person name="Tirone M."/>
            <person name="Mauro R."/>
            <person name="Lo Monaco A."/>
            <person name="Mauromicale G."/>
            <person name="Faccioli P."/>
            <person name="Cattivelli L."/>
            <person name="Rieseberg L."/>
            <person name="Michelmore R."/>
            <person name="Lanteri S."/>
        </authorList>
    </citation>
    <scope>NUCLEOTIDE SEQUENCE [LARGE SCALE GENOMIC DNA]</scope>
    <source>
        <strain evidence="2">2C</strain>
    </source>
</reference>
<feature type="compositionally biased region" description="Polar residues" evidence="1">
    <location>
        <begin position="126"/>
        <end position="135"/>
    </location>
</feature>
<sequence>APFFQISFHHFRFNPFVGFQKATRFCNPLSTVPANSMELDDEDWELINDDGFVYKRLRLHPTTSAAHPPAADPAVVERNRNERKKTILAKLKTRYQKEIHDWELLSNTLQALQNRTKTQPPPSMSPDLSISQSPEHSSDSTFRDLTETLLIQVEAQEASINEISNLCDVAEALCNAQEQLLKQPFVYLPIWESSPRKLITSLCEE</sequence>
<dbReference type="EMBL" id="LEKV01002652">
    <property type="protein sequence ID" value="KVI02507.1"/>
    <property type="molecule type" value="Genomic_DNA"/>
</dbReference>
<evidence type="ECO:0000256" key="1">
    <source>
        <dbReference type="SAM" id="MobiDB-lite"/>
    </source>
</evidence>
<feature type="region of interest" description="Disordered" evidence="1">
    <location>
        <begin position="114"/>
        <end position="141"/>
    </location>
</feature>
<comment type="caution">
    <text evidence="2">The sequence shown here is derived from an EMBL/GenBank/DDBJ whole genome shotgun (WGS) entry which is preliminary data.</text>
</comment>
<evidence type="ECO:0000313" key="3">
    <source>
        <dbReference type="Proteomes" id="UP000243975"/>
    </source>
</evidence>
<dbReference type="Proteomes" id="UP000243975">
    <property type="component" value="Unassembled WGS sequence"/>
</dbReference>
<accession>A0A118K1B1</accession>
<organism evidence="2 3">
    <name type="scientific">Cynara cardunculus var. scolymus</name>
    <name type="common">Globe artichoke</name>
    <name type="synonym">Cynara scolymus</name>
    <dbReference type="NCBI Taxonomy" id="59895"/>
    <lineage>
        <taxon>Eukaryota</taxon>
        <taxon>Viridiplantae</taxon>
        <taxon>Streptophyta</taxon>
        <taxon>Embryophyta</taxon>
        <taxon>Tracheophyta</taxon>
        <taxon>Spermatophyta</taxon>
        <taxon>Magnoliopsida</taxon>
        <taxon>eudicotyledons</taxon>
        <taxon>Gunneridae</taxon>
        <taxon>Pentapetalae</taxon>
        <taxon>asterids</taxon>
        <taxon>campanulids</taxon>
        <taxon>Asterales</taxon>
        <taxon>Asteraceae</taxon>
        <taxon>Carduoideae</taxon>
        <taxon>Cardueae</taxon>
        <taxon>Carduinae</taxon>
        <taxon>Cynara</taxon>
    </lineage>
</organism>
<feature type="non-terminal residue" evidence="2">
    <location>
        <position position="1"/>
    </location>
</feature>
<dbReference type="PANTHER" id="PTHR35737:SF1">
    <property type="entry name" value="CRYPTIC LOCI REGULATOR"/>
    <property type="match status" value="1"/>
</dbReference>
<gene>
    <name evidence="2" type="ORF">Ccrd_019253</name>
</gene>
<name>A0A118K1B1_CYNCS</name>
<dbReference type="Gramene" id="KVI02507">
    <property type="protein sequence ID" value="KVI02507"/>
    <property type="gene ID" value="Ccrd_019253"/>
</dbReference>